<keyword evidence="7" id="KW-1185">Reference proteome</keyword>
<dbReference type="InterPro" id="IPR007627">
    <property type="entry name" value="RNA_pol_sigma70_r2"/>
</dbReference>
<dbReference type="NCBIfam" id="TIGR02937">
    <property type="entry name" value="sigma70-ECF"/>
    <property type="match status" value="1"/>
</dbReference>
<protein>
    <submittedName>
        <fullName evidence="6">Sigma-70 family RNA polymerase sigma factor</fullName>
    </submittedName>
</protein>
<dbReference type="InterPro" id="IPR013249">
    <property type="entry name" value="RNA_pol_sigma70_r4_t2"/>
</dbReference>
<sequence length="182" mass="20787">MTDTRSHKLEGIKITVNEVRLQLGLHLARLWRYGMVLSRNRDVAEDLVQSTCVRALERGDQFQSGTRIDRWLFAILYSIWINEIRALRVRQGQGFVDGDELSALADVESTEDRHQYHALLQQVSELPEAQRNTVFLVYVEGFSYQEAANTLAIPIGTVMSRLAAARLTLAKQLMPTMKKELK</sequence>
<dbReference type="Pfam" id="PF04542">
    <property type="entry name" value="Sigma70_r2"/>
    <property type="match status" value="1"/>
</dbReference>
<evidence type="ECO:0000259" key="5">
    <source>
        <dbReference type="Pfam" id="PF08281"/>
    </source>
</evidence>
<feature type="domain" description="RNA polymerase sigma factor 70 region 4 type 2" evidence="5">
    <location>
        <begin position="118"/>
        <end position="169"/>
    </location>
</feature>
<evidence type="ECO:0000256" key="3">
    <source>
        <dbReference type="ARBA" id="ARBA00023163"/>
    </source>
</evidence>
<dbReference type="PANTHER" id="PTHR43133">
    <property type="entry name" value="RNA POLYMERASE ECF-TYPE SIGMA FACTO"/>
    <property type="match status" value="1"/>
</dbReference>
<keyword evidence="2" id="KW-0731">Sigma factor</keyword>
<dbReference type="EMBL" id="JAGRYU010000011">
    <property type="protein sequence ID" value="MBU4682049.1"/>
    <property type="molecule type" value="Genomic_DNA"/>
</dbReference>
<dbReference type="RefSeq" id="WP_216375346.1">
    <property type="nucleotide sequence ID" value="NZ_JAGRYT010000009.1"/>
</dbReference>
<accession>A0ABS6DGS6</accession>
<dbReference type="PANTHER" id="PTHR43133:SF25">
    <property type="entry name" value="RNA POLYMERASE SIGMA FACTOR RFAY-RELATED"/>
    <property type="match status" value="1"/>
</dbReference>
<evidence type="ECO:0000259" key="4">
    <source>
        <dbReference type="Pfam" id="PF04542"/>
    </source>
</evidence>
<gene>
    <name evidence="6" type="ORF">KC222_08495</name>
</gene>
<reference evidence="7" key="1">
    <citation type="submission" date="2023-07" db="EMBL/GenBank/DDBJ databases">
        <title>Cedecea davisae an AmpC producer and its therapeutic implications.</title>
        <authorList>
            <person name="Notter J."/>
        </authorList>
    </citation>
    <scope>NUCLEOTIDE SEQUENCE [LARGE SCALE GENOMIC DNA]</scope>
    <source>
        <strain evidence="7">1</strain>
    </source>
</reference>
<proteinExistence type="predicted"/>
<feature type="domain" description="RNA polymerase sigma-70 region 2" evidence="4">
    <location>
        <begin position="26"/>
        <end position="87"/>
    </location>
</feature>
<name>A0ABS6DGS6_9ENTR</name>
<organism evidence="6 7">
    <name type="scientific">Cedecea davisae</name>
    <dbReference type="NCBI Taxonomy" id="158484"/>
    <lineage>
        <taxon>Bacteria</taxon>
        <taxon>Pseudomonadati</taxon>
        <taxon>Pseudomonadota</taxon>
        <taxon>Gammaproteobacteria</taxon>
        <taxon>Enterobacterales</taxon>
        <taxon>Enterobacteriaceae</taxon>
        <taxon>Cedecea</taxon>
    </lineage>
</organism>
<evidence type="ECO:0000313" key="6">
    <source>
        <dbReference type="EMBL" id="MBU4682049.1"/>
    </source>
</evidence>
<dbReference type="InterPro" id="IPR039425">
    <property type="entry name" value="RNA_pol_sigma-70-like"/>
</dbReference>
<dbReference type="InterPro" id="IPR014284">
    <property type="entry name" value="RNA_pol_sigma-70_dom"/>
</dbReference>
<evidence type="ECO:0000256" key="1">
    <source>
        <dbReference type="ARBA" id="ARBA00023015"/>
    </source>
</evidence>
<evidence type="ECO:0000256" key="2">
    <source>
        <dbReference type="ARBA" id="ARBA00023082"/>
    </source>
</evidence>
<dbReference type="Proteomes" id="UP000686327">
    <property type="component" value="Unassembled WGS sequence"/>
</dbReference>
<keyword evidence="1" id="KW-0805">Transcription regulation</keyword>
<keyword evidence="3" id="KW-0804">Transcription</keyword>
<comment type="caution">
    <text evidence="6">The sequence shown here is derived from an EMBL/GenBank/DDBJ whole genome shotgun (WGS) entry which is preliminary data.</text>
</comment>
<evidence type="ECO:0000313" key="7">
    <source>
        <dbReference type="Proteomes" id="UP000686327"/>
    </source>
</evidence>
<dbReference type="Pfam" id="PF08281">
    <property type="entry name" value="Sigma70_r4_2"/>
    <property type="match status" value="1"/>
</dbReference>